<sequence>MSSPPFTVRAVFEYSSDHDDDLNFAIGQIITVTAEEDAEWYFGEYADDSGRKVEGIFPKNFVERYEPPAPPRPTRPSRPRKEPEPVPPPPEPAAAPAIPAPESSYHPEPEPEPELESEPEPEHEPEVEKTPAAVPQPPSSPPPALASPASEVPPFKPVAAPIPQPSTRDAGEPVPKPVSKPPPPAVAEKPTGSSFKDRIAAFNKPAAPPVAPFKPGGLSQSSNTFIRKPFVAPPPSKNAYVPPPREPPPQKVYRREEDPDVQERVTRELPTREPPVSETRPLSSDGPEEGAEDQPKPTSLKERIALLQKQQMEQAQRHAEAAQKKEKAKRPPKKRLESHEDTLPTQDLSAEGAEANDAAREPAHEAVGPAVPQHAMPPPPAQELASDTNDADDSAAADTEDAEETSTSKEDSDERARAEARRQAQAQDAQAKAERTDEPQSDDDNEEAEEPVQPDEDEDEEEEIDPEVKRKMELRERMAKMSGGMGMMGFFGPPGGMPIPGAARKPKAPATVEAERAIDDESSRPAAAPPVPIMALPGMNAGKPPVYPNVQKEEEQEEEQDESPASPITEQHAAHEVPDVEEVVHEEPPQRRMSADRPFTPQERAVPPPPPLNTRPVPPPVPHEQPLSPPPIPGSQSLPPPKGAAPADPGDESDDELSLHPNATPATAAAEQPAPPLPDHLDSRRASTYDTTSPLSPTLPADKRMSRPPPPVPVNPPVPSQSRPIPPPPPVNMRRRSTTDSRTSMASQPRQAGEGTEGEITEYDGDYDTDIASGAKFKDALKSHGRDSSLDEGVMTDEHSLRSPGSPPQTRLPPPPPLSAPRAVPPPPPIQPPKSSGRDSIQSPRGPPPPPPQREPSYGGDDDEYDPYRYTAPQHGVPVSRAPPPPPVPSGPVEAPPMPPRSAEDESDDLYEASPVQPYGETSISSPREKRASMAPPPPSLPPPTPRSNRASLDIPRAQPSVRRSMDVSRPSIDLGFIATDVDLAENTLWWTQPNTPPPVFQNRKDVLLEFEESNSSKRGGKSTVTKDVYILFIDYSQTVITVNFDARNPSDAALEQRHEAPPHQPRQDQLETAHNQIGTRIANAVNGIQNTTVADGTPHGLVQHLLSPLSDVLLPVGTRAYGALVYSNLANASVQQNDEIRAGDVVTFRNARFQGHRGTMHQKYSSEVGKPDHVGIVVDWDGTKKKIRAWEQGRESKKVKMESFKLNDLRSGECKMGGDLNLKKSWHPSLLRNQERVWAEEKRALEERKRIDQLRRERDEERQIQELQRLQEDSGAPRQIQRVDWMYQEPSSATGHYSEEMEGYLLGKRRFDQILLKNDESQALKKGAAGVGGVAVAGAGDDGAAGAAAGTNPRDTMAKVLADPLLEIRKREQAALESAIKEGVRRGSQVVGGRTGIAEIATTTEETRTAIAATETAARESTPAGITVTERTVTTALLVGMRPVIDRRHPDLIAIAQTYAVLMTGEMVLVRTGPRDSYNRDRNLQDGRNNNNNTEQGAKDLEQERQRKLAEMLSNADEMEETRRQRIAEVTAAEQKQLEEDEKHRSEKGRFVSGLHRQLQEDNLDDRLKRSRGGLARLDDDE</sequence>
<reference evidence="1" key="1">
    <citation type="submission" date="2018-02" db="EMBL/GenBank/DDBJ databases">
        <title>The genomes of Aspergillus section Nigri reveals drivers in fungal speciation.</title>
        <authorList>
            <consortium name="DOE Joint Genome Institute"/>
            <person name="Vesth T.C."/>
            <person name="Nybo J."/>
            <person name="Theobald S."/>
            <person name="Brandl J."/>
            <person name="Frisvad J.C."/>
            <person name="Nielsen K.F."/>
            <person name="Lyhne E.K."/>
            <person name="Kogle M.E."/>
            <person name="Kuo A."/>
            <person name="Riley R."/>
            <person name="Clum A."/>
            <person name="Nolan M."/>
            <person name="Lipzen A."/>
            <person name="Salamov A."/>
            <person name="Henrissat B."/>
            <person name="Wiebenga A."/>
            <person name="De vries R.P."/>
            <person name="Grigoriev I.V."/>
            <person name="Mortensen U.H."/>
            <person name="Andersen M.R."/>
            <person name="Baker S.E."/>
        </authorList>
    </citation>
    <scope>NUCLEOTIDE SEQUENCE</scope>
    <source>
        <strain evidence="1">CBS 621.78</strain>
    </source>
</reference>
<proteinExistence type="predicted"/>
<evidence type="ECO:0000313" key="2">
    <source>
        <dbReference type="Proteomes" id="UP000249057"/>
    </source>
</evidence>
<dbReference type="EMBL" id="KZ825332">
    <property type="protein sequence ID" value="RAH47016.1"/>
    <property type="molecule type" value="Genomic_DNA"/>
</dbReference>
<keyword evidence="2" id="KW-1185">Reference proteome</keyword>
<accession>A0ACD1GCN5</accession>
<dbReference type="Proteomes" id="UP000249057">
    <property type="component" value="Unassembled WGS sequence"/>
</dbReference>
<evidence type="ECO:0000313" key="1">
    <source>
        <dbReference type="EMBL" id="RAH47016.1"/>
    </source>
</evidence>
<protein>
    <submittedName>
        <fullName evidence="1">Uncharacterized protein</fullName>
    </submittedName>
</protein>
<name>A0ACD1GCN5_9EURO</name>
<gene>
    <name evidence="1" type="ORF">BO95DRAFT_513312</name>
</gene>
<organism evidence="1 2">
    <name type="scientific">Aspergillus brunneoviolaceus CBS 621.78</name>
    <dbReference type="NCBI Taxonomy" id="1450534"/>
    <lineage>
        <taxon>Eukaryota</taxon>
        <taxon>Fungi</taxon>
        <taxon>Dikarya</taxon>
        <taxon>Ascomycota</taxon>
        <taxon>Pezizomycotina</taxon>
        <taxon>Eurotiomycetes</taxon>
        <taxon>Eurotiomycetidae</taxon>
        <taxon>Eurotiales</taxon>
        <taxon>Aspergillaceae</taxon>
        <taxon>Aspergillus</taxon>
        <taxon>Aspergillus subgen. Circumdati</taxon>
    </lineage>
</organism>